<comment type="caution">
    <text evidence="1">The sequence shown here is derived from an EMBL/GenBank/DDBJ whole genome shotgun (WGS) entry which is preliminary data.</text>
</comment>
<keyword evidence="1" id="KW-0496">Mitochondrion</keyword>
<geneLocation type="mitochondrion" evidence="1"/>
<evidence type="ECO:0000313" key="1">
    <source>
        <dbReference type="EMBL" id="KUM50991.1"/>
    </source>
</evidence>
<organism evidence="1">
    <name type="scientific">Picea glauca</name>
    <name type="common">White spruce</name>
    <name type="synonym">Pinus glauca</name>
    <dbReference type="NCBI Taxonomy" id="3330"/>
    <lineage>
        <taxon>Eukaryota</taxon>
        <taxon>Viridiplantae</taxon>
        <taxon>Streptophyta</taxon>
        <taxon>Embryophyta</taxon>
        <taxon>Tracheophyta</taxon>
        <taxon>Spermatophyta</taxon>
        <taxon>Pinopsida</taxon>
        <taxon>Pinidae</taxon>
        <taxon>Conifers I</taxon>
        <taxon>Pinales</taxon>
        <taxon>Pinaceae</taxon>
        <taxon>Picea</taxon>
    </lineage>
</organism>
<sequence>MDFTRILILRIPSLCHFSLGLQSNLGKKKLSYLIESVLSKDVICNVQQRRGLNGLCLEIKGMDGRFIFHWGIGLEEINYRAVASGTKVNFITSAIATLKANAHTETSKHFDMGVMERLLLYIRHLRLSCSICSLRSSACLSLLLL</sequence>
<proteinExistence type="predicted"/>
<protein>
    <submittedName>
        <fullName evidence="1">Uncharacterized protein</fullName>
    </submittedName>
</protein>
<accession>A0A124GP67</accession>
<dbReference type="AlphaFoldDB" id="A0A124GP67"/>
<dbReference type="EMBL" id="LKAM01000001">
    <property type="protein sequence ID" value="KUM50991.1"/>
    <property type="molecule type" value="Genomic_DNA"/>
</dbReference>
<name>A0A124GP67_PICGL</name>
<reference evidence="1" key="1">
    <citation type="journal article" date="2015" name="Genome Biol. Evol.">
        <title>Organellar Genomes of White Spruce (Picea glauca): Assembly and Annotation.</title>
        <authorList>
            <person name="Jackman S.D."/>
            <person name="Warren R.L."/>
            <person name="Gibb E.A."/>
            <person name="Vandervalk B.P."/>
            <person name="Mohamadi H."/>
            <person name="Chu J."/>
            <person name="Raymond A."/>
            <person name="Pleasance S."/>
            <person name="Coope R."/>
            <person name="Wildung M.R."/>
            <person name="Ritland C.E."/>
            <person name="Bousquet J."/>
            <person name="Jones S.J."/>
            <person name="Bohlmann J."/>
            <person name="Birol I."/>
        </authorList>
    </citation>
    <scope>NUCLEOTIDE SEQUENCE [LARGE SCALE GENOMIC DNA]</scope>
    <source>
        <tissue evidence="1">Flushing bud</tissue>
    </source>
</reference>
<gene>
    <name evidence="1" type="ORF">ABT39_MTgene837</name>
</gene>